<dbReference type="KEGG" id="step:IC006_2685"/>
<accession>A0A510DZI8</accession>
<reference evidence="4" key="1">
    <citation type="submission" date="2018-09" db="EMBL/GenBank/DDBJ databases">
        <title>Complete Genome Sequencing of Sulfolobus sp. JCM 16834.</title>
        <authorList>
            <person name="Kato S."/>
            <person name="Itoh T."/>
            <person name="Ohkuma M."/>
        </authorList>
    </citation>
    <scope>NUCLEOTIDE SEQUENCE [LARGE SCALE GENOMIC DNA]</scope>
    <source>
        <strain evidence="4">IC-007</strain>
    </source>
</reference>
<evidence type="ECO:0000313" key="1">
    <source>
        <dbReference type="EMBL" id="BBG25350.1"/>
    </source>
</evidence>
<evidence type="ECO:0000313" key="4">
    <source>
        <dbReference type="Proteomes" id="UP000325030"/>
    </source>
</evidence>
<name>A0A510E6L2_9CREN</name>
<dbReference type="Proteomes" id="UP000325030">
    <property type="component" value="Chromosome"/>
</dbReference>
<dbReference type="OrthoDB" id="43037at2157"/>
<keyword evidence="3" id="KW-1185">Reference proteome</keyword>
<organism evidence="2 4">
    <name type="scientific">Sulfuracidifex tepidarius</name>
    <dbReference type="NCBI Taxonomy" id="1294262"/>
    <lineage>
        <taxon>Archaea</taxon>
        <taxon>Thermoproteota</taxon>
        <taxon>Thermoprotei</taxon>
        <taxon>Sulfolobales</taxon>
        <taxon>Sulfolobaceae</taxon>
        <taxon>Sulfuracidifex</taxon>
    </lineage>
</organism>
<reference evidence="2 3" key="2">
    <citation type="journal article" date="2020" name="Int. J. Syst. Evol. Microbiol.">
        <title>Sulfuracidifex tepidarius gen. nov., sp. nov. and transfer of Sulfolobus metallicus Huber and Stetter 1992 to the genus Sulfuracidifex as Sulfuracidifex metallicus comb. nov.</title>
        <authorList>
            <person name="Itoh T."/>
            <person name="Miura T."/>
            <person name="Sakai H.D."/>
            <person name="Kato S."/>
            <person name="Ohkuma M."/>
            <person name="Takashina T."/>
        </authorList>
    </citation>
    <scope>NUCLEOTIDE SEQUENCE</scope>
    <source>
        <strain evidence="1 3">IC-006</strain>
        <strain evidence="2">IC-007</strain>
    </source>
</reference>
<dbReference type="SUPFAM" id="SSF47240">
    <property type="entry name" value="Ferritin-like"/>
    <property type="match status" value="1"/>
</dbReference>
<evidence type="ECO:0000313" key="2">
    <source>
        <dbReference type="EMBL" id="BBG28144.1"/>
    </source>
</evidence>
<accession>A0A510E6L2</accession>
<dbReference type="RefSeq" id="WP_054846876.1">
    <property type="nucleotide sequence ID" value="NZ_AP018929.1"/>
</dbReference>
<dbReference type="GeneID" id="41718969"/>
<dbReference type="EMBL" id="AP018929">
    <property type="protein sequence ID" value="BBG25350.1"/>
    <property type="molecule type" value="Genomic_DNA"/>
</dbReference>
<proteinExistence type="predicted"/>
<gene>
    <name evidence="1" type="ORF">IC006_2685</name>
    <name evidence="2" type="ORF">IC007_2699</name>
</gene>
<dbReference type="EMBL" id="AP018930">
    <property type="protein sequence ID" value="BBG28144.1"/>
    <property type="molecule type" value="Genomic_DNA"/>
</dbReference>
<dbReference type="Proteomes" id="UP000322983">
    <property type="component" value="Chromosome"/>
</dbReference>
<dbReference type="InterPro" id="IPR009078">
    <property type="entry name" value="Ferritin-like_SF"/>
</dbReference>
<dbReference type="AlphaFoldDB" id="A0A510E6L2"/>
<evidence type="ECO:0000313" key="3">
    <source>
        <dbReference type="Proteomes" id="UP000322983"/>
    </source>
</evidence>
<sequence>MQLGPKTEMGLKELFIANSEDHFLLKLSSQKLSEAGKTEESKIIGDKSMTEFRHARGIFEKLNSYLGEEKLLEWLKEIESMKEDNHRDIFVKYSTIYMLSSFLSEKKVADEIKLSLKEKANSCIPKISDSYEKILNDPNVSLE</sequence>
<protein>
    <submittedName>
        <fullName evidence="2">Uncharacterized protein</fullName>
    </submittedName>
</protein>